<dbReference type="Pfam" id="PF03067">
    <property type="entry name" value="LPMO_10"/>
    <property type="match status" value="1"/>
</dbReference>
<accession>A0A835YXF7</accession>
<dbReference type="CDD" id="cd00035">
    <property type="entry name" value="ChtBD1"/>
    <property type="match status" value="1"/>
</dbReference>
<dbReference type="SUPFAM" id="SSF57016">
    <property type="entry name" value="Plant lectins/antimicrobial peptides"/>
    <property type="match status" value="1"/>
</dbReference>
<dbReference type="SMART" id="SM00270">
    <property type="entry name" value="ChtBD1"/>
    <property type="match status" value="1"/>
</dbReference>
<dbReference type="PROSITE" id="PS50941">
    <property type="entry name" value="CHIT_BIND_I_2"/>
    <property type="match status" value="1"/>
</dbReference>
<dbReference type="Proteomes" id="UP000664859">
    <property type="component" value="Unassembled WGS sequence"/>
</dbReference>
<dbReference type="AlphaFoldDB" id="A0A835YXF7"/>
<feature type="disulfide bond" evidence="2">
    <location>
        <begin position="340"/>
        <end position="354"/>
    </location>
</feature>
<dbReference type="Pfam" id="PF00187">
    <property type="entry name" value="Chitin_bind_1"/>
    <property type="match status" value="1"/>
</dbReference>
<reference evidence="4" key="1">
    <citation type="submission" date="2021-02" db="EMBL/GenBank/DDBJ databases">
        <title>First Annotated Genome of the Yellow-green Alga Tribonema minus.</title>
        <authorList>
            <person name="Mahan K.M."/>
        </authorList>
    </citation>
    <scope>NUCLEOTIDE SEQUENCE</scope>
    <source>
        <strain evidence="4">UTEX B ZZ1240</strain>
    </source>
</reference>
<dbReference type="Gene3D" id="3.30.60.10">
    <property type="entry name" value="Endochitinase-like"/>
    <property type="match status" value="1"/>
</dbReference>
<dbReference type="EMBL" id="JAFCMP010000201">
    <property type="protein sequence ID" value="KAG5183512.1"/>
    <property type="molecule type" value="Genomic_DNA"/>
</dbReference>
<comment type="caution">
    <text evidence="4">The sequence shown here is derived from an EMBL/GenBank/DDBJ whole genome shotgun (WGS) entry which is preliminary data.</text>
</comment>
<feature type="disulfide bond" evidence="2">
    <location>
        <begin position="335"/>
        <end position="347"/>
    </location>
</feature>
<organism evidence="4 5">
    <name type="scientific">Tribonema minus</name>
    <dbReference type="NCBI Taxonomy" id="303371"/>
    <lineage>
        <taxon>Eukaryota</taxon>
        <taxon>Sar</taxon>
        <taxon>Stramenopiles</taxon>
        <taxon>Ochrophyta</taxon>
        <taxon>PX clade</taxon>
        <taxon>Xanthophyceae</taxon>
        <taxon>Tribonematales</taxon>
        <taxon>Tribonemataceae</taxon>
        <taxon>Tribonema</taxon>
    </lineage>
</organism>
<dbReference type="InterPro" id="IPR001002">
    <property type="entry name" value="Chitin-bd_1"/>
</dbReference>
<keyword evidence="5" id="KW-1185">Reference proteome</keyword>
<protein>
    <recommendedName>
        <fullName evidence="3">Chitin-binding type-1 domain-containing protein</fullName>
    </recommendedName>
</protein>
<sequence length="367" mass="38054">MRCRAGERWEGRCRRGVPSLLAVFAVVLLGLQRFALGHGYMQVPAARSLGNKGANAYCQQCGNGLGNRSGGTYPPGICGDPFQGTSSNFAGGPGPIRATYSQGQTVDVQAILTANHGGRFRVKMCPDVSSSATQSCFDSNTLKRKDTGATDYWLLTGSYGDSPPYSMQYILPAGVACSNGCLLQWEYTAMQSCVVQCPQSECGPYVNRSNPITGSVNMNLCPPTLTGPGGAEVFRNCADIRISSGGSNPTPAPAATMTRQPTVPTNCVNASPDECSAWGPSSCIYSGVSAKCAKMCGTCTGTPSSVPAPAPTRPPPSTPVAAPGGSCGPSANAHCPSPQCCSQWGWCGVTSDHCGSGCQRLWGTCSR</sequence>
<proteinExistence type="predicted"/>
<keyword evidence="2" id="KW-1015">Disulfide bond</keyword>
<gene>
    <name evidence="4" type="ORF">JKP88DRAFT_185886</name>
</gene>
<name>A0A835YXF7_9STRA</name>
<keyword evidence="1 2" id="KW-0147">Chitin-binding</keyword>
<dbReference type="GO" id="GO:0008061">
    <property type="term" value="F:chitin binding"/>
    <property type="evidence" value="ECO:0007669"/>
    <property type="project" value="UniProtKB-UniRule"/>
</dbReference>
<evidence type="ECO:0000256" key="1">
    <source>
        <dbReference type="ARBA" id="ARBA00022669"/>
    </source>
</evidence>
<evidence type="ECO:0000256" key="2">
    <source>
        <dbReference type="PROSITE-ProRule" id="PRU00261"/>
    </source>
</evidence>
<feature type="domain" description="Chitin-binding type-1" evidence="3">
    <location>
        <begin position="324"/>
        <end position="367"/>
    </location>
</feature>
<evidence type="ECO:0000313" key="4">
    <source>
        <dbReference type="EMBL" id="KAG5183512.1"/>
    </source>
</evidence>
<dbReference type="InterPro" id="IPR004302">
    <property type="entry name" value="Cellulose/chitin-bd_N"/>
</dbReference>
<dbReference type="OrthoDB" id="545243at2759"/>
<evidence type="ECO:0000259" key="3">
    <source>
        <dbReference type="PROSITE" id="PS50941"/>
    </source>
</evidence>
<evidence type="ECO:0000313" key="5">
    <source>
        <dbReference type="Proteomes" id="UP000664859"/>
    </source>
</evidence>
<dbReference type="InterPro" id="IPR036861">
    <property type="entry name" value="Endochitinase-like_sf"/>
</dbReference>
<comment type="caution">
    <text evidence="2">Lacks conserved residue(s) required for the propagation of feature annotation.</text>
</comment>